<dbReference type="PANTHER" id="PTHR45138">
    <property type="entry name" value="REGULATORY COMPONENTS OF SENSORY TRANSDUCTION SYSTEM"/>
    <property type="match status" value="1"/>
</dbReference>
<dbReference type="PANTHER" id="PTHR45138:SF9">
    <property type="entry name" value="DIGUANYLATE CYCLASE DGCM-RELATED"/>
    <property type="match status" value="1"/>
</dbReference>
<evidence type="ECO:0000313" key="8">
    <source>
        <dbReference type="Proteomes" id="UP000623509"/>
    </source>
</evidence>
<protein>
    <recommendedName>
        <fullName evidence="1">diguanylate cyclase</fullName>
        <ecNumber evidence="1">2.7.7.65</ecNumber>
    </recommendedName>
</protein>
<evidence type="ECO:0000256" key="1">
    <source>
        <dbReference type="ARBA" id="ARBA00012528"/>
    </source>
</evidence>
<dbReference type="Proteomes" id="UP000216107">
    <property type="component" value="Unassembled WGS sequence"/>
</dbReference>
<dbReference type="OrthoDB" id="9813903at2"/>
<reference evidence="5 8" key="1">
    <citation type="submission" date="2016-08" db="EMBL/GenBank/DDBJ databases">
        <title>Candidatus Dactylopiibacterium carminicum genome sequence.</title>
        <authorList>
            <person name="Ramirez-Puebla S.T."/>
            <person name="Ormeno-Orrillo E."/>
            <person name="Vera-Ponce De Leon A."/>
            <person name="Luis L."/>
            <person name="Sanchez-Flores A."/>
            <person name="Monica R."/>
            <person name="Martinez-Romero E."/>
        </authorList>
    </citation>
    <scope>NUCLEOTIDE SEQUENCE [LARGE SCALE GENOMIC DNA]</scope>
    <source>
        <strain evidence="5">END1</strain>
    </source>
</reference>
<dbReference type="InterPro" id="IPR000700">
    <property type="entry name" value="PAS-assoc_C"/>
</dbReference>
<evidence type="ECO:0000259" key="3">
    <source>
        <dbReference type="PROSITE" id="PS50113"/>
    </source>
</evidence>
<dbReference type="InterPro" id="IPR035965">
    <property type="entry name" value="PAS-like_dom_sf"/>
</dbReference>
<dbReference type="InterPro" id="IPR029787">
    <property type="entry name" value="Nucleotide_cyclase"/>
</dbReference>
<evidence type="ECO:0000313" key="5">
    <source>
        <dbReference type="EMBL" id="KAF7597834.1"/>
    </source>
</evidence>
<evidence type="ECO:0000256" key="2">
    <source>
        <dbReference type="ARBA" id="ARBA00034247"/>
    </source>
</evidence>
<keyword evidence="8" id="KW-1185">Reference proteome</keyword>
<dbReference type="EMBL" id="NMRN01000087">
    <property type="protein sequence ID" value="PAS91423.1"/>
    <property type="molecule type" value="Genomic_DNA"/>
</dbReference>
<dbReference type="EMBL" id="MDUX01000085">
    <property type="protein sequence ID" value="KAF7597834.1"/>
    <property type="molecule type" value="Genomic_DNA"/>
</dbReference>
<feature type="domain" description="PAC" evidence="3">
    <location>
        <begin position="1"/>
        <end position="51"/>
    </location>
</feature>
<sequence length="212" mass="23052">MPSGNVCAPQDGYSIPVEVSIGSELAAGGRLFVGVVRDISEQKRTEAELRLPLTGLLNRRAFNDEASRLTGLTLRHQRSLGVLVLDVDHFKRVNDTHGHAVGDEVLRQLARTVSGELRDTDLLARLGGEEFCVLMPETGSDGLKRLANRLLEAVRAMVVRLPDVSLQITVSIGGANLRDPPDTFKQALLRADEALYTAKGEGRNRVLIHGEA</sequence>
<dbReference type="EC" id="2.7.7.65" evidence="1"/>
<dbReference type="SUPFAM" id="SSF55073">
    <property type="entry name" value="Nucleotide cyclase"/>
    <property type="match status" value="1"/>
</dbReference>
<evidence type="ECO:0000313" key="6">
    <source>
        <dbReference type="EMBL" id="PAS91423.1"/>
    </source>
</evidence>
<comment type="caution">
    <text evidence="6">The sequence shown here is derived from an EMBL/GenBank/DDBJ whole genome shotgun (WGS) entry which is preliminary data.</text>
</comment>
<dbReference type="InterPro" id="IPR000160">
    <property type="entry name" value="GGDEF_dom"/>
</dbReference>
<dbReference type="PROSITE" id="PS50113">
    <property type="entry name" value="PAC"/>
    <property type="match status" value="1"/>
</dbReference>
<comment type="catalytic activity">
    <reaction evidence="2">
        <text>2 GTP = 3',3'-c-di-GMP + 2 diphosphate</text>
        <dbReference type="Rhea" id="RHEA:24898"/>
        <dbReference type="ChEBI" id="CHEBI:33019"/>
        <dbReference type="ChEBI" id="CHEBI:37565"/>
        <dbReference type="ChEBI" id="CHEBI:58805"/>
        <dbReference type="EC" id="2.7.7.65"/>
    </reaction>
</comment>
<organism evidence="6 7">
    <name type="scientific">Candidatus Dactylopiibacterium carminicum</name>
    <dbReference type="NCBI Taxonomy" id="857335"/>
    <lineage>
        <taxon>Bacteria</taxon>
        <taxon>Pseudomonadati</taxon>
        <taxon>Pseudomonadota</taxon>
        <taxon>Betaproteobacteria</taxon>
        <taxon>Rhodocyclales</taxon>
        <taxon>Rhodocyclaceae</taxon>
        <taxon>Candidatus Dactylopiibacterium</taxon>
    </lineage>
</organism>
<dbReference type="Proteomes" id="UP000623509">
    <property type="component" value="Unassembled WGS sequence"/>
</dbReference>
<dbReference type="PROSITE" id="PS50887">
    <property type="entry name" value="GGDEF"/>
    <property type="match status" value="1"/>
</dbReference>
<accession>A0A272EMU1</accession>
<dbReference type="InterPro" id="IPR050469">
    <property type="entry name" value="Diguanylate_Cyclase"/>
</dbReference>
<dbReference type="FunFam" id="3.30.70.270:FF:000001">
    <property type="entry name" value="Diguanylate cyclase domain protein"/>
    <property type="match status" value="1"/>
</dbReference>
<evidence type="ECO:0000259" key="4">
    <source>
        <dbReference type="PROSITE" id="PS50887"/>
    </source>
</evidence>
<dbReference type="Pfam" id="PF00990">
    <property type="entry name" value="GGDEF"/>
    <property type="match status" value="1"/>
</dbReference>
<dbReference type="AlphaFoldDB" id="A0A272EMU1"/>
<dbReference type="GO" id="GO:0052621">
    <property type="term" value="F:diguanylate cyclase activity"/>
    <property type="evidence" value="ECO:0007669"/>
    <property type="project" value="UniProtKB-EC"/>
</dbReference>
<reference evidence="6 7" key="2">
    <citation type="submission" date="2017-07" db="EMBL/GenBank/DDBJ databases">
        <title>Candidatus Dactylopiibacterium carminicum, a nitrogen-fixing symbiont of the cochineal insect Dactylopius coccus and Dactylopius opuntiae (Hemiptera: Coccoidea: Dactylopiidae).</title>
        <authorList>
            <person name="Vera A."/>
        </authorList>
    </citation>
    <scope>NUCLEOTIDE SEQUENCE [LARGE SCALE GENOMIC DNA]</scope>
    <source>
        <strain evidence="6 7">NFDCM</strain>
    </source>
</reference>
<dbReference type="Gene3D" id="3.30.70.270">
    <property type="match status" value="1"/>
</dbReference>
<name>A0A272EMU1_9RHOO</name>
<gene>
    <name evidence="5" type="ORF">BGI27_16565</name>
    <name evidence="6" type="ORF">CGU29_16515</name>
</gene>
<dbReference type="Gene3D" id="3.30.450.20">
    <property type="entry name" value="PAS domain"/>
    <property type="match status" value="1"/>
</dbReference>
<evidence type="ECO:0000313" key="7">
    <source>
        <dbReference type="Proteomes" id="UP000216107"/>
    </source>
</evidence>
<feature type="domain" description="GGDEF" evidence="4">
    <location>
        <begin position="78"/>
        <end position="211"/>
    </location>
</feature>
<dbReference type="SUPFAM" id="SSF55785">
    <property type="entry name" value="PYP-like sensor domain (PAS domain)"/>
    <property type="match status" value="1"/>
</dbReference>
<dbReference type="InterPro" id="IPR043128">
    <property type="entry name" value="Rev_trsase/Diguanyl_cyclase"/>
</dbReference>
<dbReference type="NCBIfam" id="TIGR00254">
    <property type="entry name" value="GGDEF"/>
    <property type="match status" value="1"/>
</dbReference>
<dbReference type="SMART" id="SM00267">
    <property type="entry name" value="GGDEF"/>
    <property type="match status" value="1"/>
</dbReference>
<proteinExistence type="predicted"/>
<dbReference type="CDD" id="cd01949">
    <property type="entry name" value="GGDEF"/>
    <property type="match status" value="1"/>
</dbReference>